<keyword evidence="1" id="KW-0472">Membrane</keyword>
<organism evidence="2 3">
    <name type="scientific">Acrobeloides nanus</name>
    <dbReference type="NCBI Taxonomy" id="290746"/>
    <lineage>
        <taxon>Eukaryota</taxon>
        <taxon>Metazoa</taxon>
        <taxon>Ecdysozoa</taxon>
        <taxon>Nematoda</taxon>
        <taxon>Chromadorea</taxon>
        <taxon>Rhabditida</taxon>
        <taxon>Tylenchina</taxon>
        <taxon>Cephalobomorpha</taxon>
        <taxon>Cephaloboidea</taxon>
        <taxon>Cephalobidae</taxon>
        <taxon>Acrobeloides</taxon>
    </lineage>
</organism>
<proteinExistence type="predicted"/>
<dbReference type="Gene3D" id="1.20.1070.10">
    <property type="entry name" value="Rhodopsin 7-helix transmembrane proteins"/>
    <property type="match status" value="1"/>
</dbReference>
<dbReference type="AlphaFoldDB" id="A0A914DHV9"/>
<keyword evidence="1" id="KW-1133">Transmembrane helix</keyword>
<evidence type="ECO:0000313" key="2">
    <source>
        <dbReference type="Proteomes" id="UP000887540"/>
    </source>
</evidence>
<evidence type="ECO:0000313" key="3">
    <source>
        <dbReference type="WBParaSite" id="ACRNAN_scaffold2513.g29744.t1"/>
    </source>
</evidence>
<name>A0A914DHV9_9BILA</name>
<sequence length="133" mass="15109">MQLGEIANYDQYAPQVFKADTLSNTLIMCWIYISIGAIAIFANAINIFLFLSNKELRTNYIFHILLDFGEIINGISYISMGIGIYQEARSQYLNTYITVHDCFYKLRPWGEAIAKEEGGVISAKVDLLFKASF</sequence>
<feature type="transmembrane region" description="Helical" evidence="1">
    <location>
        <begin position="30"/>
        <end position="51"/>
    </location>
</feature>
<reference evidence="3" key="1">
    <citation type="submission" date="2022-11" db="UniProtKB">
        <authorList>
            <consortium name="WormBaseParasite"/>
        </authorList>
    </citation>
    <scope>IDENTIFICATION</scope>
</reference>
<protein>
    <submittedName>
        <fullName evidence="3">Uncharacterized protein</fullName>
    </submittedName>
</protein>
<accession>A0A914DHV9</accession>
<keyword evidence="2" id="KW-1185">Reference proteome</keyword>
<keyword evidence="1" id="KW-0812">Transmembrane</keyword>
<dbReference type="WBParaSite" id="ACRNAN_scaffold2513.g29744.t1">
    <property type="protein sequence ID" value="ACRNAN_scaffold2513.g29744.t1"/>
    <property type="gene ID" value="ACRNAN_scaffold2513.g29744"/>
</dbReference>
<dbReference type="Proteomes" id="UP000887540">
    <property type="component" value="Unplaced"/>
</dbReference>
<evidence type="ECO:0000256" key="1">
    <source>
        <dbReference type="SAM" id="Phobius"/>
    </source>
</evidence>